<dbReference type="InterPro" id="IPR045857">
    <property type="entry name" value="O16G_dom_2"/>
</dbReference>
<keyword evidence="2" id="KW-0808">Transferase</keyword>
<dbReference type="AlphaFoldDB" id="A0A4V1INJ5"/>
<evidence type="ECO:0000256" key="1">
    <source>
        <dbReference type="ARBA" id="ARBA00022676"/>
    </source>
</evidence>
<dbReference type="Gene3D" id="2.60.40.1180">
    <property type="entry name" value="Golgi alpha-mannosidase II"/>
    <property type="match status" value="1"/>
</dbReference>
<dbReference type="PANTHER" id="PTHR38784:SF1">
    <property type="entry name" value="SUCROSE PHOSPHORYLASE"/>
    <property type="match status" value="1"/>
</dbReference>
<reference evidence="5 6" key="1">
    <citation type="submission" date="2017-04" db="EMBL/GenBank/DDBJ databases">
        <title>Draft genome sequence of Zooshikella ganghwensis VG4 isolated from Red Sea sediments.</title>
        <authorList>
            <person name="Rehman Z."/>
            <person name="Alam I."/>
            <person name="Kamau A."/>
            <person name="Bajic V."/>
            <person name="Leiknes T."/>
        </authorList>
    </citation>
    <scope>NUCLEOTIDE SEQUENCE [LARGE SCALE GENOMIC DNA]</scope>
    <source>
        <strain evidence="5 6">VG4</strain>
    </source>
</reference>
<dbReference type="Gene3D" id="3.90.400.10">
    <property type="entry name" value="Oligo-1,6-glucosidase, Domain 2"/>
    <property type="match status" value="1"/>
</dbReference>
<keyword evidence="1" id="KW-0328">Glycosyltransferase</keyword>
<evidence type="ECO:0000256" key="2">
    <source>
        <dbReference type="ARBA" id="ARBA00022679"/>
    </source>
</evidence>
<feature type="binding site" evidence="3">
    <location>
        <begin position="338"/>
        <end position="339"/>
    </location>
    <ligand>
        <name>substrate</name>
    </ligand>
</feature>
<evidence type="ECO:0000313" key="5">
    <source>
        <dbReference type="EMBL" id="RDH43951.1"/>
    </source>
</evidence>
<dbReference type="InterPro" id="IPR033746">
    <property type="entry name" value="GGa_phosphorylase"/>
</dbReference>
<dbReference type="PANTHER" id="PTHR38784">
    <property type="entry name" value="SUCROSE PHOSPHORYLASE"/>
    <property type="match status" value="1"/>
</dbReference>
<dbReference type="InterPro" id="IPR016377">
    <property type="entry name" value="Sucrose_GGa_phosphorylase-rel"/>
</dbReference>
<dbReference type="InterPro" id="IPR017853">
    <property type="entry name" value="GH"/>
</dbReference>
<dbReference type="RefSeq" id="WP_094787178.1">
    <property type="nucleotide sequence ID" value="NZ_NDXW01000001.1"/>
</dbReference>
<dbReference type="GO" id="GO:0016757">
    <property type="term" value="F:glycosyltransferase activity"/>
    <property type="evidence" value="ECO:0007669"/>
    <property type="project" value="UniProtKB-KW"/>
</dbReference>
<dbReference type="GO" id="GO:0005975">
    <property type="term" value="P:carbohydrate metabolic process"/>
    <property type="evidence" value="ECO:0007669"/>
    <property type="project" value="InterPro"/>
</dbReference>
<dbReference type="InterPro" id="IPR013780">
    <property type="entry name" value="Glyco_hydro_b"/>
</dbReference>
<dbReference type="Pfam" id="PF00128">
    <property type="entry name" value="Alpha-amylase"/>
    <property type="match status" value="1"/>
</dbReference>
<accession>A0A4V1INJ5</accession>
<dbReference type="CDD" id="cd11356">
    <property type="entry name" value="AmyAc_Sucrose_phosphorylase-like_1"/>
    <property type="match status" value="1"/>
</dbReference>
<dbReference type="PIRSF" id="PIRSF003059">
    <property type="entry name" value="Sucrose_phosphorylase"/>
    <property type="match status" value="1"/>
</dbReference>
<feature type="binding site" evidence="3">
    <location>
        <position position="445"/>
    </location>
    <ligand>
        <name>substrate</name>
    </ligand>
</feature>
<sequence>MTPFEQRVLERVRFLYGDDEAEVIVERICDLVRRYASLTKEKPDCLWTEQDAFLITYGDSILHEGERPLVMLQKFLSEYCCDLFTTIHILPFFPFSSDDGFSVIDYREVNPEFGTWDDVRAINNDFDLMIDLVINHASRESVWFMDFVNDQPPGRDFFIEQDKGTDVSMVVRPRNTPLLVPVHTRRGVRHVWATFSEDQIDLNFNNPSMLLEFIDIFLSYVAVGARFLRLDAIAYLWKSLGTSCIHLPQTHEVVKLMRDVLERVAPEVVLITETNVPVEENISYFGMGDEAHMVYQFGLPPMVLHALYRGNAAYLTSWAQQIPPLPPGCTYLNFTASHDGIGVRPVENLLPANEVEEMIDTVRRYGGFVTMKTNTDGTESPYEMNVSLFDALMGSRRGPDEWQIPRFICSQIIMLSMRGIPAVYIHSLTATPNDLANVERTGRMRSINRTRWQLKDLETRLANSNTPNAEVFDTLSRLLQIRKQQPAFHPDAGQTVKSLNKALFIIKRVSLDREQIIYALCNVSAVNVELVVNDLLDEGEQVVADLMGDSSLNEAQDKLKMLPYQCVWLHVSHPHGSVDDVV</sequence>
<dbReference type="EMBL" id="NDXW01000001">
    <property type="protein sequence ID" value="RDH43951.1"/>
    <property type="molecule type" value="Genomic_DNA"/>
</dbReference>
<proteinExistence type="predicted"/>
<feature type="binding site" evidence="3">
    <location>
        <position position="136"/>
    </location>
    <ligand>
        <name>substrate</name>
    </ligand>
</feature>
<gene>
    <name evidence="5" type="ORF">B9G39_11120</name>
</gene>
<evidence type="ECO:0000313" key="6">
    <source>
        <dbReference type="Proteomes" id="UP000257039"/>
    </source>
</evidence>
<comment type="caution">
    <text evidence="5">The sequence shown here is derived from an EMBL/GenBank/DDBJ whole genome shotgun (WGS) entry which is preliminary data.</text>
</comment>
<feature type="binding site" evidence="3">
    <location>
        <position position="98"/>
    </location>
    <ligand>
        <name>substrate</name>
    </ligand>
</feature>
<keyword evidence="6" id="KW-1185">Reference proteome</keyword>
<protein>
    <submittedName>
        <fullName evidence="5">Alpha-amylase</fullName>
    </submittedName>
</protein>
<dbReference type="InterPro" id="IPR006047">
    <property type="entry name" value="GH13_cat_dom"/>
</dbReference>
<dbReference type="Proteomes" id="UP000257039">
    <property type="component" value="Unassembled WGS sequence"/>
</dbReference>
<name>A0A4V1INJ5_9GAMM</name>
<feature type="binding site" evidence="3">
    <location>
        <begin position="229"/>
        <end position="231"/>
    </location>
    <ligand>
        <name>substrate</name>
    </ligand>
</feature>
<dbReference type="Gene3D" id="3.20.20.80">
    <property type="entry name" value="Glycosidases"/>
    <property type="match status" value="1"/>
</dbReference>
<evidence type="ECO:0000259" key="4">
    <source>
        <dbReference type="SMART" id="SM00642"/>
    </source>
</evidence>
<organism evidence="5 6">
    <name type="scientific">Zooshikella ganghwensis</name>
    <dbReference type="NCBI Taxonomy" id="202772"/>
    <lineage>
        <taxon>Bacteria</taxon>
        <taxon>Pseudomonadati</taxon>
        <taxon>Pseudomonadota</taxon>
        <taxon>Gammaproteobacteria</taxon>
        <taxon>Oceanospirillales</taxon>
        <taxon>Zooshikellaceae</taxon>
        <taxon>Zooshikella</taxon>
    </lineage>
</organism>
<dbReference type="SUPFAM" id="SSF51445">
    <property type="entry name" value="(Trans)glycosidases"/>
    <property type="match status" value="1"/>
</dbReference>
<evidence type="ECO:0000256" key="3">
    <source>
        <dbReference type="PIRSR" id="PIRSR003059-2"/>
    </source>
</evidence>
<feature type="domain" description="Glycosyl hydrolase family 13 catalytic" evidence="4">
    <location>
        <begin position="69"/>
        <end position="482"/>
    </location>
</feature>
<dbReference type="SMART" id="SM00642">
    <property type="entry name" value="Aamy"/>
    <property type="match status" value="1"/>
</dbReference>